<dbReference type="InterPro" id="IPR037401">
    <property type="entry name" value="SnoaL-like"/>
</dbReference>
<dbReference type="Pfam" id="PF04542">
    <property type="entry name" value="Sigma70_r2"/>
    <property type="match status" value="1"/>
</dbReference>
<dbReference type="GO" id="GO:0003677">
    <property type="term" value="F:DNA binding"/>
    <property type="evidence" value="ECO:0007669"/>
    <property type="project" value="InterPro"/>
</dbReference>
<dbReference type="InterPro" id="IPR013324">
    <property type="entry name" value="RNA_pol_sigma_r3/r4-like"/>
</dbReference>
<dbReference type="GO" id="GO:0016987">
    <property type="term" value="F:sigma factor activity"/>
    <property type="evidence" value="ECO:0007669"/>
    <property type="project" value="UniProtKB-KW"/>
</dbReference>
<comment type="subunit">
    <text evidence="2">Interacts transiently with the RNA polymerase catalytic core formed by RpoA, RpoB, RpoC and RpoZ (2 alpha, 1 beta, 1 beta' and 1 omega subunit) to form the RNA polymerase holoenzyme that can initiate transcription.</text>
</comment>
<keyword evidence="9" id="KW-0240">DNA-directed RNA polymerase</keyword>
<evidence type="ECO:0000259" key="7">
    <source>
        <dbReference type="Pfam" id="PF08281"/>
    </source>
</evidence>
<dbReference type="AlphaFoldDB" id="A0A8J3M3D5"/>
<feature type="domain" description="SnoaL-like" evidence="8">
    <location>
        <begin position="180"/>
        <end position="270"/>
    </location>
</feature>
<dbReference type="SUPFAM" id="SSF88659">
    <property type="entry name" value="Sigma3 and sigma4 domains of RNA polymerase sigma factors"/>
    <property type="match status" value="1"/>
</dbReference>
<keyword evidence="3" id="KW-0805">Transcription regulation</keyword>
<evidence type="ECO:0000313" key="9">
    <source>
        <dbReference type="EMBL" id="GIG78385.1"/>
    </source>
</evidence>
<proteinExistence type="inferred from homology"/>
<dbReference type="Gene3D" id="3.10.450.50">
    <property type="match status" value="1"/>
</dbReference>
<dbReference type="Gene3D" id="1.10.10.10">
    <property type="entry name" value="Winged helix-like DNA-binding domain superfamily/Winged helix DNA-binding domain"/>
    <property type="match status" value="1"/>
</dbReference>
<evidence type="ECO:0000259" key="6">
    <source>
        <dbReference type="Pfam" id="PF04542"/>
    </source>
</evidence>
<comment type="similarity">
    <text evidence="1">Belongs to the sigma-70 factor family. ECF subfamily.</text>
</comment>
<dbReference type="InterPro" id="IPR052704">
    <property type="entry name" value="ECF_Sigma-70_Domain"/>
</dbReference>
<keyword evidence="5" id="KW-0804">Transcription</keyword>
<dbReference type="InterPro" id="IPR036388">
    <property type="entry name" value="WH-like_DNA-bd_sf"/>
</dbReference>
<organism evidence="9 10">
    <name type="scientific">Planotetraspora kaengkrachanensis</name>
    <dbReference type="NCBI Taxonomy" id="575193"/>
    <lineage>
        <taxon>Bacteria</taxon>
        <taxon>Bacillati</taxon>
        <taxon>Actinomycetota</taxon>
        <taxon>Actinomycetes</taxon>
        <taxon>Streptosporangiales</taxon>
        <taxon>Streptosporangiaceae</taxon>
        <taxon>Planotetraspora</taxon>
    </lineage>
</organism>
<evidence type="ECO:0000256" key="5">
    <source>
        <dbReference type="ARBA" id="ARBA00023163"/>
    </source>
</evidence>
<feature type="domain" description="RNA polymerase sigma factor 70 region 4 type 2" evidence="7">
    <location>
        <begin position="111"/>
        <end position="160"/>
    </location>
</feature>
<dbReference type="Gene3D" id="1.10.1740.10">
    <property type="match status" value="1"/>
</dbReference>
<gene>
    <name evidence="9" type="primary">rpoE_6</name>
    <name evidence="9" type="ORF">Pka01_15120</name>
</gene>
<dbReference type="NCBIfam" id="TIGR02937">
    <property type="entry name" value="sigma70-ECF"/>
    <property type="match status" value="1"/>
</dbReference>
<sequence length="295" mass="31639">MAEQDWLAERFDEHRAHLRSVAYRMLGSLHEADDAVQESWLRLSRSDTGDVANLRAWLTTVTGRICLDMLRARGSRREQPLDVHVPDPIVSPAGGVDPEQEALLAESVGLALYVVLETLNPAERLAFVLHDMFAVPFNDIAAMLGRSTDATKQLASRARGRVRAGGPQPDADLTRQQEAVRAFYEAAHRGDFDALVALLDPEAEMHSDGGATRPQVTGVTRGAAAIAGRALMFAHPDATVRPALVNGAAGAVVVVSGRPVSVMGFTVRDGVIVAIDVLADLDRLGRLDLSGLESA</sequence>
<comment type="caution">
    <text evidence="9">The sequence shown here is derived from an EMBL/GenBank/DDBJ whole genome shotgun (WGS) entry which is preliminary data.</text>
</comment>
<evidence type="ECO:0000259" key="8">
    <source>
        <dbReference type="Pfam" id="PF12680"/>
    </source>
</evidence>
<evidence type="ECO:0000256" key="2">
    <source>
        <dbReference type="ARBA" id="ARBA00011344"/>
    </source>
</evidence>
<keyword evidence="10" id="KW-1185">Reference proteome</keyword>
<dbReference type="Pfam" id="PF12680">
    <property type="entry name" value="SnoaL_2"/>
    <property type="match status" value="1"/>
</dbReference>
<dbReference type="Pfam" id="PF08281">
    <property type="entry name" value="Sigma70_r4_2"/>
    <property type="match status" value="1"/>
</dbReference>
<dbReference type="InterPro" id="IPR014284">
    <property type="entry name" value="RNA_pol_sigma-70_dom"/>
</dbReference>
<dbReference type="EMBL" id="BONV01000004">
    <property type="protein sequence ID" value="GIG78385.1"/>
    <property type="molecule type" value="Genomic_DNA"/>
</dbReference>
<accession>A0A8J3M3D5</accession>
<dbReference type="PANTHER" id="PTHR30173">
    <property type="entry name" value="SIGMA 19 FACTOR"/>
    <property type="match status" value="1"/>
</dbReference>
<feature type="domain" description="RNA polymerase sigma-70 region 2" evidence="6">
    <location>
        <begin position="11"/>
        <end position="74"/>
    </location>
</feature>
<evidence type="ECO:0000256" key="1">
    <source>
        <dbReference type="ARBA" id="ARBA00010641"/>
    </source>
</evidence>
<dbReference type="RefSeq" id="WP_203881856.1">
    <property type="nucleotide sequence ID" value="NZ_BAABHH010000006.1"/>
</dbReference>
<evidence type="ECO:0000256" key="3">
    <source>
        <dbReference type="ARBA" id="ARBA00023015"/>
    </source>
</evidence>
<dbReference type="PANTHER" id="PTHR30173:SF43">
    <property type="entry name" value="ECF RNA POLYMERASE SIGMA FACTOR SIGI-RELATED"/>
    <property type="match status" value="1"/>
</dbReference>
<evidence type="ECO:0000256" key="4">
    <source>
        <dbReference type="ARBA" id="ARBA00023082"/>
    </source>
</evidence>
<dbReference type="Proteomes" id="UP000630097">
    <property type="component" value="Unassembled WGS sequence"/>
</dbReference>
<evidence type="ECO:0000313" key="10">
    <source>
        <dbReference type="Proteomes" id="UP000630097"/>
    </source>
</evidence>
<dbReference type="GO" id="GO:0006352">
    <property type="term" value="P:DNA-templated transcription initiation"/>
    <property type="evidence" value="ECO:0007669"/>
    <property type="project" value="InterPro"/>
</dbReference>
<dbReference type="SUPFAM" id="SSF88946">
    <property type="entry name" value="Sigma2 domain of RNA polymerase sigma factors"/>
    <property type="match status" value="1"/>
</dbReference>
<reference evidence="9 10" key="1">
    <citation type="submission" date="2021-01" db="EMBL/GenBank/DDBJ databases">
        <title>Whole genome shotgun sequence of Planotetraspora kaengkrachanensis NBRC 104272.</title>
        <authorList>
            <person name="Komaki H."/>
            <person name="Tamura T."/>
        </authorList>
    </citation>
    <scope>NUCLEOTIDE SEQUENCE [LARGE SCALE GENOMIC DNA]</scope>
    <source>
        <strain evidence="9 10">NBRC 104272</strain>
    </source>
</reference>
<name>A0A8J3M3D5_9ACTN</name>
<dbReference type="InterPro" id="IPR013325">
    <property type="entry name" value="RNA_pol_sigma_r2"/>
</dbReference>
<dbReference type="InterPro" id="IPR013249">
    <property type="entry name" value="RNA_pol_sigma70_r4_t2"/>
</dbReference>
<dbReference type="SUPFAM" id="SSF54427">
    <property type="entry name" value="NTF2-like"/>
    <property type="match status" value="1"/>
</dbReference>
<dbReference type="InterPro" id="IPR007627">
    <property type="entry name" value="RNA_pol_sigma70_r2"/>
</dbReference>
<dbReference type="InterPro" id="IPR032710">
    <property type="entry name" value="NTF2-like_dom_sf"/>
</dbReference>
<protein>
    <submittedName>
        <fullName evidence="9">DNA-directed RNA polymerase sigma-70 factor</fullName>
    </submittedName>
</protein>
<keyword evidence="4" id="KW-0731">Sigma factor</keyword>
<dbReference type="GO" id="GO:0000428">
    <property type="term" value="C:DNA-directed RNA polymerase complex"/>
    <property type="evidence" value="ECO:0007669"/>
    <property type="project" value="UniProtKB-KW"/>
</dbReference>